<protein>
    <submittedName>
        <fullName evidence="5 6">Uncharacterized protein LOC111282824</fullName>
    </submittedName>
</protein>
<gene>
    <name evidence="5 6" type="primary">LOC111282824</name>
</gene>
<proteinExistence type="predicted"/>
<dbReference type="Proteomes" id="UP000515121">
    <property type="component" value="Unplaced"/>
</dbReference>
<evidence type="ECO:0000313" key="5">
    <source>
        <dbReference type="RefSeq" id="XP_022726818.1"/>
    </source>
</evidence>
<feature type="region of interest" description="Disordered" evidence="1">
    <location>
        <begin position="1"/>
        <end position="20"/>
    </location>
</feature>
<keyword evidence="2" id="KW-1133">Transmembrane helix</keyword>
<dbReference type="RefSeq" id="XP_022726819.1">
    <property type="nucleotide sequence ID" value="XM_022871084.1"/>
</dbReference>
<evidence type="ECO:0000256" key="2">
    <source>
        <dbReference type="SAM" id="Phobius"/>
    </source>
</evidence>
<dbReference type="OrthoDB" id="1919622at2759"/>
<evidence type="ECO:0000313" key="6">
    <source>
        <dbReference type="RefSeq" id="XP_022726819.1"/>
    </source>
</evidence>
<reference evidence="5 6" key="1">
    <citation type="submission" date="2025-04" db="UniProtKB">
        <authorList>
            <consortium name="RefSeq"/>
        </authorList>
    </citation>
    <scope>IDENTIFICATION</scope>
    <source>
        <tissue evidence="5 6">Fruit stalk</tissue>
    </source>
</reference>
<name>A0A6P5XEP3_DURZI</name>
<sequence length="418" mass="47885">MEMGGGYRPQTHNNNQINHLQGPRISLNPDTLLVIKLPDPRVLLVLSRSLFLAMLIITLPWIRFFLKGPSGSVFNAIDFHHNSGSISLNYWNLLWQDFVNEGLIKKGHKALILNSAIEGVADGCSRFVNNDEIDVVLEPDLERQSSLPDEGFDFVFVSGSLDSKFVDRVVKIGGVIAMQLGDDISSSYQKQSDYRIVYLKKYSSTIVAMKKLGSNNHLLDSSGKRRLCQLTLEAKKAALKGLEDVLFEPPRRALVKSHVYLKKINFLPDLLGDSLEHYPRRVFINVGSPEEKNVVMKWFDKNYPKRNQEFEVYSLERGLSGGKARRETPRIDVSDWLMKNARKEEYVVMKAEAEVVEEIIERRAIGLVDELFLECNNQWEDGGKKKKKKKKSKRAYWECLALYGRLRDEGVAVHQWWE</sequence>
<feature type="domain" description="DUF7870" evidence="3">
    <location>
        <begin position="239"/>
        <end position="417"/>
    </location>
</feature>
<organism evidence="4 6">
    <name type="scientific">Durio zibethinus</name>
    <name type="common">Durian</name>
    <dbReference type="NCBI Taxonomy" id="66656"/>
    <lineage>
        <taxon>Eukaryota</taxon>
        <taxon>Viridiplantae</taxon>
        <taxon>Streptophyta</taxon>
        <taxon>Embryophyta</taxon>
        <taxon>Tracheophyta</taxon>
        <taxon>Spermatophyta</taxon>
        <taxon>Magnoliopsida</taxon>
        <taxon>eudicotyledons</taxon>
        <taxon>Gunneridae</taxon>
        <taxon>Pentapetalae</taxon>
        <taxon>rosids</taxon>
        <taxon>malvids</taxon>
        <taxon>Malvales</taxon>
        <taxon>Malvaceae</taxon>
        <taxon>Helicteroideae</taxon>
        <taxon>Durio</taxon>
    </lineage>
</organism>
<dbReference type="AlphaFoldDB" id="A0A6P5XEP3"/>
<dbReference type="GeneID" id="111282824"/>
<dbReference type="PANTHER" id="PTHR33597:SF17">
    <property type="entry name" value="TRANSCRIPTION FACTOR Y SUBUNIT C-4, PUTATIVE-RELATED"/>
    <property type="match status" value="1"/>
</dbReference>
<keyword evidence="2" id="KW-0812">Transmembrane</keyword>
<dbReference type="KEGG" id="dzi:111282824"/>
<dbReference type="RefSeq" id="XP_022726818.1">
    <property type="nucleotide sequence ID" value="XM_022871083.1"/>
</dbReference>
<evidence type="ECO:0000313" key="4">
    <source>
        <dbReference type="Proteomes" id="UP000515121"/>
    </source>
</evidence>
<evidence type="ECO:0000259" key="3">
    <source>
        <dbReference type="Pfam" id="PF25276"/>
    </source>
</evidence>
<keyword evidence="4" id="KW-1185">Reference proteome</keyword>
<keyword evidence="2" id="KW-0472">Membrane</keyword>
<evidence type="ECO:0000256" key="1">
    <source>
        <dbReference type="SAM" id="MobiDB-lite"/>
    </source>
</evidence>
<dbReference type="InterPro" id="IPR057192">
    <property type="entry name" value="DUF7870"/>
</dbReference>
<dbReference type="Pfam" id="PF25276">
    <property type="entry name" value="DUF7870"/>
    <property type="match status" value="1"/>
</dbReference>
<feature type="compositionally biased region" description="Polar residues" evidence="1">
    <location>
        <begin position="10"/>
        <end position="19"/>
    </location>
</feature>
<feature type="transmembrane region" description="Helical" evidence="2">
    <location>
        <begin position="42"/>
        <end position="62"/>
    </location>
</feature>
<dbReference type="PANTHER" id="PTHR33597">
    <property type="entry name" value="OS02G0760400 PROTEIN"/>
    <property type="match status" value="1"/>
</dbReference>
<accession>A0A6P5XEP3</accession>